<dbReference type="CDD" id="cd13585">
    <property type="entry name" value="PBP2_TMBP_like"/>
    <property type="match status" value="1"/>
</dbReference>
<feature type="signal peptide" evidence="8">
    <location>
        <begin position="1"/>
        <end position="24"/>
    </location>
</feature>
<keyword evidence="3" id="KW-1003">Cell membrane</keyword>
<sequence length="433" mass="48950">MGLMFKRLWLGIFLCTLLAAFLNACGKAKPALEDDSVEIKVAFWGSPEEINIVKDSIKPWQETHPKIKVRFEHTPYSGYDSKMLTRVAGGSAPDVMATEVNYFVTFASKQVLEDLTPYMKEDPDFNQKDFFPEILDRFTVDKKIYAIPRDVAPFACVFYNKQLFDESGIPYPTDDWTWSEMLEKAQMLTKRDETGRIVQYGFYGWAWQNFVYGNGGALVDHVKNPTKTKLDDAKSVEGLQFYADLINKHQVMPTPVALANLGMGVDLMFSSGRLAMFMSGIWETPALRNYKFDWDVAMFPKNDKGVRRFGTGGSGYAVLKSSQHKKEAWEVVKALTGPAGQIELARRGLAQPARRSVAESENWAAHPGKPVNKAMLNEAVQYIVFDPFHPHWQEAQAKIMLPEFDLLFNGKESAQEAVNKIVPKMNELLAAKE</sequence>
<gene>
    <name evidence="9" type="ORF">COV74_07475</name>
</gene>
<dbReference type="AlphaFoldDB" id="A0A2H0LN60"/>
<keyword evidence="4 8" id="KW-0732">Signal</keyword>
<accession>A0A2H0LN60</accession>
<proteinExistence type="inferred from homology"/>
<dbReference type="EMBL" id="PCVY01000061">
    <property type="protein sequence ID" value="PIQ85776.1"/>
    <property type="molecule type" value="Genomic_DNA"/>
</dbReference>
<keyword evidence="7" id="KW-0449">Lipoprotein</keyword>
<comment type="subcellular location">
    <subcellularLocation>
        <location evidence="1">Periplasm</location>
    </subcellularLocation>
</comment>
<dbReference type="InterPro" id="IPR050490">
    <property type="entry name" value="Bact_solute-bd_prot1"/>
</dbReference>
<dbReference type="Pfam" id="PF01547">
    <property type="entry name" value="SBP_bac_1"/>
    <property type="match status" value="1"/>
</dbReference>
<evidence type="ECO:0000313" key="10">
    <source>
        <dbReference type="Proteomes" id="UP000230859"/>
    </source>
</evidence>
<evidence type="ECO:0000256" key="6">
    <source>
        <dbReference type="ARBA" id="ARBA00023139"/>
    </source>
</evidence>
<keyword evidence="6" id="KW-0564">Palmitate</keyword>
<evidence type="ECO:0000256" key="5">
    <source>
        <dbReference type="ARBA" id="ARBA00023136"/>
    </source>
</evidence>
<comment type="similarity">
    <text evidence="2">Belongs to the bacterial solute-binding protein 1 family.</text>
</comment>
<dbReference type="Gene3D" id="3.40.190.10">
    <property type="entry name" value="Periplasmic binding protein-like II"/>
    <property type="match status" value="1"/>
</dbReference>
<evidence type="ECO:0000256" key="2">
    <source>
        <dbReference type="ARBA" id="ARBA00008520"/>
    </source>
</evidence>
<evidence type="ECO:0000313" key="9">
    <source>
        <dbReference type="EMBL" id="PIQ85776.1"/>
    </source>
</evidence>
<feature type="chain" id="PRO_5013594339" description="Sugar ABC transporter substrate-binding protein" evidence="8">
    <location>
        <begin position="25"/>
        <end position="433"/>
    </location>
</feature>
<evidence type="ECO:0000256" key="3">
    <source>
        <dbReference type="ARBA" id="ARBA00022475"/>
    </source>
</evidence>
<evidence type="ECO:0000256" key="7">
    <source>
        <dbReference type="ARBA" id="ARBA00023288"/>
    </source>
</evidence>
<dbReference type="PANTHER" id="PTHR43649">
    <property type="entry name" value="ARABINOSE-BINDING PROTEIN-RELATED"/>
    <property type="match status" value="1"/>
</dbReference>
<evidence type="ECO:0008006" key="11">
    <source>
        <dbReference type="Google" id="ProtNLM"/>
    </source>
</evidence>
<dbReference type="GO" id="GO:0042597">
    <property type="term" value="C:periplasmic space"/>
    <property type="evidence" value="ECO:0007669"/>
    <property type="project" value="UniProtKB-SubCell"/>
</dbReference>
<comment type="caution">
    <text evidence="9">The sequence shown here is derived from an EMBL/GenBank/DDBJ whole genome shotgun (WGS) entry which is preliminary data.</text>
</comment>
<evidence type="ECO:0000256" key="8">
    <source>
        <dbReference type="SAM" id="SignalP"/>
    </source>
</evidence>
<dbReference type="PANTHER" id="PTHR43649:SF33">
    <property type="entry name" value="POLYGALACTURONAN_RHAMNOGALACTURONAN-BINDING PROTEIN YTCQ"/>
    <property type="match status" value="1"/>
</dbReference>
<evidence type="ECO:0000256" key="1">
    <source>
        <dbReference type="ARBA" id="ARBA00004418"/>
    </source>
</evidence>
<dbReference type="SUPFAM" id="SSF53850">
    <property type="entry name" value="Periplasmic binding protein-like II"/>
    <property type="match status" value="1"/>
</dbReference>
<name>A0A2H0LN60_9BACT</name>
<reference evidence="9 10" key="1">
    <citation type="submission" date="2017-09" db="EMBL/GenBank/DDBJ databases">
        <title>Depth-based differentiation of microbial function through sediment-hosted aquifers and enrichment of novel symbionts in the deep terrestrial subsurface.</title>
        <authorList>
            <person name="Probst A.J."/>
            <person name="Ladd B."/>
            <person name="Jarett J.K."/>
            <person name="Geller-Mcgrath D.E."/>
            <person name="Sieber C.M."/>
            <person name="Emerson J.B."/>
            <person name="Anantharaman K."/>
            <person name="Thomas B.C."/>
            <person name="Malmstrom R."/>
            <person name="Stieglmeier M."/>
            <person name="Klingl A."/>
            <person name="Woyke T."/>
            <person name="Ryan C.M."/>
            <person name="Banfield J.F."/>
        </authorList>
    </citation>
    <scope>NUCLEOTIDE SEQUENCE [LARGE SCALE GENOMIC DNA]</scope>
    <source>
        <strain evidence="9">CG11_big_fil_rev_8_21_14_0_20_45_26</strain>
    </source>
</reference>
<evidence type="ECO:0000256" key="4">
    <source>
        <dbReference type="ARBA" id="ARBA00022729"/>
    </source>
</evidence>
<organism evidence="9 10">
    <name type="scientific">Candidatus Abzuiibacterium crystallinum</name>
    <dbReference type="NCBI Taxonomy" id="1974748"/>
    <lineage>
        <taxon>Bacteria</taxon>
        <taxon>Pseudomonadati</taxon>
        <taxon>Candidatus Omnitrophota</taxon>
        <taxon>Candidatus Abzuiibacterium</taxon>
    </lineage>
</organism>
<protein>
    <recommendedName>
        <fullName evidence="11">Sugar ABC transporter substrate-binding protein</fullName>
    </recommendedName>
</protein>
<dbReference type="Proteomes" id="UP000230859">
    <property type="component" value="Unassembled WGS sequence"/>
</dbReference>
<keyword evidence="5" id="KW-0472">Membrane</keyword>
<dbReference type="InterPro" id="IPR006059">
    <property type="entry name" value="SBP"/>
</dbReference>